<accession>A0A068USE8</accession>
<evidence type="ECO:0000256" key="10">
    <source>
        <dbReference type="ARBA" id="ARBA00022989"/>
    </source>
</evidence>
<dbReference type="GO" id="GO:0004674">
    <property type="term" value="F:protein serine/threonine kinase activity"/>
    <property type="evidence" value="ECO:0007669"/>
    <property type="project" value="UniProtKB-KW"/>
</dbReference>
<evidence type="ECO:0000256" key="13">
    <source>
        <dbReference type="ARBA" id="ARBA00023180"/>
    </source>
</evidence>
<dbReference type="InParanoid" id="A0A068USE8"/>
<protein>
    <recommendedName>
        <fullName evidence="15">Protein kinase domain-containing protein</fullName>
    </recommendedName>
</protein>
<dbReference type="OMA" id="CTEDADE"/>
<evidence type="ECO:0000256" key="5">
    <source>
        <dbReference type="ARBA" id="ARBA00022729"/>
    </source>
</evidence>
<gene>
    <name evidence="16" type="ORF">GSCOC_T00033565001</name>
</gene>
<dbReference type="PROSITE" id="PS00107">
    <property type="entry name" value="PROTEIN_KINASE_ATP"/>
    <property type="match status" value="1"/>
</dbReference>
<evidence type="ECO:0000256" key="8">
    <source>
        <dbReference type="ARBA" id="ARBA00022777"/>
    </source>
</evidence>
<comment type="subcellular location">
    <subcellularLocation>
        <location evidence="1">Membrane</location>
        <topology evidence="1">Single-pass membrane protein</topology>
    </subcellularLocation>
</comment>
<keyword evidence="2" id="KW-0723">Serine/threonine-protein kinase</keyword>
<organism evidence="16 17">
    <name type="scientific">Coffea canephora</name>
    <name type="common">Robusta coffee</name>
    <dbReference type="NCBI Taxonomy" id="49390"/>
    <lineage>
        <taxon>Eukaryota</taxon>
        <taxon>Viridiplantae</taxon>
        <taxon>Streptophyta</taxon>
        <taxon>Embryophyta</taxon>
        <taxon>Tracheophyta</taxon>
        <taxon>Spermatophyta</taxon>
        <taxon>Magnoliopsida</taxon>
        <taxon>eudicotyledons</taxon>
        <taxon>Gunneridae</taxon>
        <taxon>Pentapetalae</taxon>
        <taxon>asterids</taxon>
        <taxon>lamiids</taxon>
        <taxon>Gentianales</taxon>
        <taxon>Rubiaceae</taxon>
        <taxon>Ixoroideae</taxon>
        <taxon>Gardenieae complex</taxon>
        <taxon>Bertiereae - Coffeeae clade</taxon>
        <taxon>Coffeeae</taxon>
        <taxon>Coffea</taxon>
    </lineage>
</organism>
<dbReference type="SUPFAM" id="SSF56112">
    <property type="entry name" value="Protein kinase-like (PK-like)"/>
    <property type="match status" value="1"/>
</dbReference>
<dbReference type="InterPro" id="IPR017441">
    <property type="entry name" value="Protein_kinase_ATP_BS"/>
</dbReference>
<keyword evidence="4" id="KW-0812">Transmembrane</keyword>
<dbReference type="EMBL" id="HG739138">
    <property type="protein sequence ID" value="CDP11356.1"/>
    <property type="molecule type" value="Genomic_DNA"/>
</dbReference>
<dbReference type="GO" id="GO:0005524">
    <property type="term" value="F:ATP binding"/>
    <property type="evidence" value="ECO:0007669"/>
    <property type="project" value="UniProtKB-UniRule"/>
</dbReference>
<dbReference type="InterPro" id="IPR011009">
    <property type="entry name" value="Kinase-like_dom_sf"/>
</dbReference>
<dbReference type="Pfam" id="PF07714">
    <property type="entry name" value="PK_Tyr_Ser-Thr"/>
    <property type="match status" value="1"/>
</dbReference>
<dbReference type="GO" id="GO:0005886">
    <property type="term" value="C:plasma membrane"/>
    <property type="evidence" value="ECO:0007669"/>
    <property type="project" value="TreeGrafter"/>
</dbReference>
<proteinExistence type="predicted"/>
<keyword evidence="9 14" id="KW-0067">ATP-binding</keyword>
<evidence type="ECO:0000256" key="1">
    <source>
        <dbReference type="ARBA" id="ARBA00004167"/>
    </source>
</evidence>
<evidence type="ECO:0000256" key="14">
    <source>
        <dbReference type="PROSITE-ProRule" id="PRU10141"/>
    </source>
</evidence>
<sequence>MALKPTDGIAEISMAESLQYSLTEIQIATNNFSVDNKIGEGGFGRVYKGVLGNGQEVAVKRLSRSSGQGAEEFKNEILVVAKLQHRNLVRLLGFCLEGEEKILIYELSPTKALTTSSLVSSKLDILIQKISDH</sequence>
<keyword evidence="7 14" id="KW-0547">Nucleotide-binding</keyword>
<keyword evidence="12" id="KW-0675">Receptor</keyword>
<dbReference type="PANTHER" id="PTHR27002:SF1050">
    <property type="entry name" value="CYSTEINE-RICH RECEPTOR-LIKE PROTEIN KINASE 5"/>
    <property type="match status" value="1"/>
</dbReference>
<keyword evidence="3" id="KW-0808">Transferase</keyword>
<dbReference type="AlphaFoldDB" id="A0A068USE8"/>
<feature type="binding site" evidence="14">
    <location>
        <position position="60"/>
    </location>
    <ligand>
        <name>ATP</name>
        <dbReference type="ChEBI" id="CHEBI:30616"/>
    </ligand>
</feature>
<evidence type="ECO:0000256" key="4">
    <source>
        <dbReference type="ARBA" id="ARBA00022692"/>
    </source>
</evidence>
<reference evidence="17" key="1">
    <citation type="journal article" date="2014" name="Science">
        <title>The coffee genome provides insight into the convergent evolution of caffeine biosynthesis.</title>
        <authorList>
            <person name="Denoeud F."/>
            <person name="Carretero-Paulet L."/>
            <person name="Dereeper A."/>
            <person name="Droc G."/>
            <person name="Guyot R."/>
            <person name="Pietrella M."/>
            <person name="Zheng C."/>
            <person name="Alberti A."/>
            <person name="Anthony F."/>
            <person name="Aprea G."/>
            <person name="Aury J.M."/>
            <person name="Bento P."/>
            <person name="Bernard M."/>
            <person name="Bocs S."/>
            <person name="Campa C."/>
            <person name="Cenci A."/>
            <person name="Combes M.C."/>
            <person name="Crouzillat D."/>
            <person name="Da Silva C."/>
            <person name="Daddiego L."/>
            <person name="De Bellis F."/>
            <person name="Dussert S."/>
            <person name="Garsmeur O."/>
            <person name="Gayraud T."/>
            <person name="Guignon V."/>
            <person name="Jahn K."/>
            <person name="Jamilloux V."/>
            <person name="Joet T."/>
            <person name="Labadie K."/>
            <person name="Lan T."/>
            <person name="Leclercq J."/>
            <person name="Lepelley M."/>
            <person name="Leroy T."/>
            <person name="Li L.T."/>
            <person name="Librado P."/>
            <person name="Lopez L."/>
            <person name="Munoz A."/>
            <person name="Noel B."/>
            <person name="Pallavicini A."/>
            <person name="Perrotta G."/>
            <person name="Poncet V."/>
            <person name="Pot D."/>
            <person name="Priyono X."/>
            <person name="Rigoreau M."/>
            <person name="Rouard M."/>
            <person name="Rozas J."/>
            <person name="Tranchant-Dubreuil C."/>
            <person name="VanBuren R."/>
            <person name="Zhang Q."/>
            <person name="Andrade A.C."/>
            <person name="Argout X."/>
            <person name="Bertrand B."/>
            <person name="de Kochko A."/>
            <person name="Graziosi G."/>
            <person name="Henry R.J."/>
            <person name="Jayarama X."/>
            <person name="Ming R."/>
            <person name="Nagai C."/>
            <person name="Rounsley S."/>
            <person name="Sankoff D."/>
            <person name="Giuliano G."/>
            <person name="Albert V.A."/>
            <person name="Wincker P."/>
            <person name="Lashermes P."/>
        </authorList>
    </citation>
    <scope>NUCLEOTIDE SEQUENCE [LARGE SCALE GENOMIC DNA]</scope>
    <source>
        <strain evidence="17">cv. DH200-94</strain>
    </source>
</reference>
<evidence type="ECO:0000256" key="6">
    <source>
        <dbReference type="ARBA" id="ARBA00022737"/>
    </source>
</evidence>
<evidence type="ECO:0000256" key="3">
    <source>
        <dbReference type="ARBA" id="ARBA00022679"/>
    </source>
</evidence>
<feature type="domain" description="Protein kinase" evidence="15">
    <location>
        <begin position="32"/>
        <end position="133"/>
    </location>
</feature>
<dbReference type="PROSITE" id="PS50011">
    <property type="entry name" value="PROTEIN_KINASE_DOM"/>
    <property type="match status" value="1"/>
</dbReference>
<evidence type="ECO:0000256" key="2">
    <source>
        <dbReference type="ARBA" id="ARBA00022527"/>
    </source>
</evidence>
<dbReference type="FunFam" id="3.30.200.20:FF:000727">
    <property type="entry name" value="Cysteine-rich RLK (RECEPTOR-like protein kinase) 23"/>
    <property type="match status" value="1"/>
</dbReference>
<evidence type="ECO:0000313" key="16">
    <source>
        <dbReference type="EMBL" id="CDP11356.1"/>
    </source>
</evidence>
<name>A0A068USE8_COFCA</name>
<keyword evidence="6" id="KW-0677">Repeat</keyword>
<keyword evidence="5" id="KW-0732">Signal</keyword>
<evidence type="ECO:0000313" key="17">
    <source>
        <dbReference type="Proteomes" id="UP000295252"/>
    </source>
</evidence>
<dbReference type="Gene3D" id="3.30.200.20">
    <property type="entry name" value="Phosphorylase Kinase, domain 1"/>
    <property type="match status" value="1"/>
</dbReference>
<keyword evidence="10" id="KW-1133">Transmembrane helix</keyword>
<keyword evidence="13" id="KW-0325">Glycoprotein</keyword>
<dbReference type="Proteomes" id="UP000295252">
    <property type="component" value="Chromosome VII"/>
</dbReference>
<keyword evidence="17" id="KW-1185">Reference proteome</keyword>
<evidence type="ECO:0000259" key="15">
    <source>
        <dbReference type="PROSITE" id="PS50011"/>
    </source>
</evidence>
<dbReference type="Gramene" id="CDP11356">
    <property type="protein sequence ID" value="CDP11356"/>
    <property type="gene ID" value="GSCOC_T00033565001"/>
</dbReference>
<keyword evidence="11" id="KW-0472">Membrane</keyword>
<evidence type="ECO:0000256" key="11">
    <source>
        <dbReference type="ARBA" id="ARBA00023136"/>
    </source>
</evidence>
<dbReference type="InterPro" id="IPR000719">
    <property type="entry name" value="Prot_kinase_dom"/>
</dbReference>
<evidence type="ECO:0000256" key="12">
    <source>
        <dbReference type="ARBA" id="ARBA00023170"/>
    </source>
</evidence>
<dbReference type="PhylomeDB" id="A0A068USE8"/>
<evidence type="ECO:0000256" key="7">
    <source>
        <dbReference type="ARBA" id="ARBA00022741"/>
    </source>
</evidence>
<dbReference type="PANTHER" id="PTHR27002">
    <property type="entry name" value="RECEPTOR-LIKE SERINE/THREONINE-PROTEIN KINASE SD1-8"/>
    <property type="match status" value="1"/>
</dbReference>
<dbReference type="OrthoDB" id="8891264at2759"/>
<keyword evidence="8" id="KW-0418">Kinase</keyword>
<dbReference type="InterPro" id="IPR001245">
    <property type="entry name" value="Ser-Thr/Tyr_kinase_cat_dom"/>
</dbReference>
<evidence type="ECO:0000256" key="9">
    <source>
        <dbReference type="ARBA" id="ARBA00022840"/>
    </source>
</evidence>